<evidence type="ECO:0000256" key="1">
    <source>
        <dbReference type="SAM" id="MobiDB-lite"/>
    </source>
</evidence>
<accession>A0A224Y4X6</accession>
<protein>
    <submittedName>
        <fullName evidence="2">Putative secreted protein</fullName>
    </submittedName>
</protein>
<reference evidence="2" key="1">
    <citation type="journal article" date="2018" name="PLoS Negl. Trop. Dis.">
        <title>An insight into the salivary gland and fat body transcriptome of Panstrongylus lignarius (Hemiptera: Heteroptera), the main vector of Chagas disease in Peru.</title>
        <authorList>
            <person name="Nevoa J.C."/>
            <person name="Mendes M.T."/>
            <person name="da Silva M.V."/>
            <person name="Soares S.C."/>
            <person name="Oliveira C.J.F."/>
            <person name="Ribeiro J.M.C."/>
        </authorList>
    </citation>
    <scope>NUCLEOTIDE SEQUENCE</scope>
</reference>
<proteinExistence type="predicted"/>
<dbReference type="EMBL" id="GFTR01000254">
    <property type="protein sequence ID" value="JAW16172.1"/>
    <property type="molecule type" value="Transcribed_RNA"/>
</dbReference>
<dbReference type="AlphaFoldDB" id="A0A224Y4X6"/>
<sequence length="70" mass="7175">MLLPSPSLLLLATSPFSTFSPNLTTSPRISMGSSSSPPLSSSTSPSKLDSLSVIISSTCSGVKSISMSWP</sequence>
<feature type="region of interest" description="Disordered" evidence="1">
    <location>
        <begin position="26"/>
        <end position="47"/>
    </location>
</feature>
<organism evidence="2">
    <name type="scientific">Panstrongylus lignarius</name>
    <dbReference type="NCBI Taxonomy" id="156445"/>
    <lineage>
        <taxon>Eukaryota</taxon>
        <taxon>Metazoa</taxon>
        <taxon>Ecdysozoa</taxon>
        <taxon>Arthropoda</taxon>
        <taxon>Hexapoda</taxon>
        <taxon>Insecta</taxon>
        <taxon>Pterygota</taxon>
        <taxon>Neoptera</taxon>
        <taxon>Paraneoptera</taxon>
        <taxon>Hemiptera</taxon>
        <taxon>Heteroptera</taxon>
        <taxon>Panheteroptera</taxon>
        <taxon>Cimicomorpha</taxon>
        <taxon>Reduviidae</taxon>
        <taxon>Triatominae</taxon>
        <taxon>Panstrongylus</taxon>
    </lineage>
</organism>
<name>A0A224Y4X6_9HEMI</name>
<evidence type="ECO:0000313" key="2">
    <source>
        <dbReference type="EMBL" id="JAW16172.1"/>
    </source>
</evidence>